<evidence type="ECO:0000256" key="3">
    <source>
        <dbReference type="ARBA" id="ARBA00022448"/>
    </source>
</evidence>
<name>A0ABM6V0Y4_9ACTN</name>
<dbReference type="Proteomes" id="UP000245051">
    <property type="component" value="Chromosome"/>
</dbReference>
<evidence type="ECO:0000313" key="9">
    <source>
        <dbReference type="EMBL" id="AWK07693.1"/>
    </source>
</evidence>
<dbReference type="PANTHER" id="PTHR11058">
    <property type="entry name" value="NADH-UBIQUINONE OXIDOREDUCTASE CHAIN 3"/>
    <property type="match status" value="1"/>
</dbReference>
<protein>
    <recommendedName>
        <fullName evidence="7">NADH-quinone oxidoreductase subunit</fullName>
        <ecNumber evidence="7">7.1.1.-</ecNumber>
    </recommendedName>
</protein>
<feature type="transmembrane region" description="Helical" evidence="8">
    <location>
        <begin position="96"/>
        <end position="116"/>
    </location>
</feature>
<dbReference type="Gene3D" id="1.20.58.1610">
    <property type="entry name" value="NADH:ubiquinone/plastoquinone oxidoreductase, chain 3"/>
    <property type="match status" value="1"/>
</dbReference>
<dbReference type="EC" id="7.1.1.-" evidence="7"/>
<keyword evidence="7" id="KW-0874">Quinone</keyword>
<gene>
    <name evidence="9" type="ORF">DDQ41_00785</name>
</gene>
<sequence>MMCLSLRGVAVREPFRWAEQHRLCAFQAYGRRLGSMARVSVWLPVLVLLGLTVAAVAGLYGLSALLSGGAAACAPVPFAGGLMPREHAFSRFHVRWYPVTMIFLAFDMEMLFMYPWVRVVREMGPPAVIEMFLFLGILFAAVTYAWREGALRWT</sequence>
<organism evidence="9 10">
    <name type="scientific">Streptomyces spongiicola</name>
    <dbReference type="NCBI Taxonomy" id="1690221"/>
    <lineage>
        <taxon>Bacteria</taxon>
        <taxon>Bacillati</taxon>
        <taxon>Actinomycetota</taxon>
        <taxon>Actinomycetes</taxon>
        <taxon>Kitasatosporales</taxon>
        <taxon>Streptomycetaceae</taxon>
        <taxon>Streptomyces</taxon>
    </lineage>
</organism>
<dbReference type="PANTHER" id="PTHR11058:SF9">
    <property type="entry name" value="NADH-UBIQUINONE OXIDOREDUCTASE CHAIN 3"/>
    <property type="match status" value="1"/>
</dbReference>
<evidence type="ECO:0000313" key="10">
    <source>
        <dbReference type="Proteomes" id="UP000245051"/>
    </source>
</evidence>
<feature type="transmembrane region" description="Helical" evidence="8">
    <location>
        <begin position="41"/>
        <end position="60"/>
    </location>
</feature>
<comment type="catalytic activity">
    <reaction evidence="7">
        <text>a quinone + NADH + 5 H(+)(in) = a quinol + NAD(+) + 4 H(+)(out)</text>
        <dbReference type="Rhea" id="RHEA:57888"/>
        <dbReference type="ChEBI" id="CHEBI:15378"/>
        <dbReference type="ChEBI" id="CHEBI:24646"/>
        <dbReference type="ChEBI" id="CHEBI:57540"/>
        <dbReference type="ChEBI" id="CHEBI:57945"/>
        <dbReference type="ChEBI" id="CHEBI:132124"/>
    </reaction>
</comment>
<keyword evidence="3" id="KW-0813">Transport</keyword>
<proteinExistence type="inferred from homology"/>
<comment type="subcellular location">
    <subcellularLocation>
        <location evidence="7">Cell membrane</location>
        <topology evidence="7">Multi-pass membrane protein</topology>
    </subcellularLocation>
    <subcellularLocation>
        <location evidence="1">Membrane</location>
    </subcellularLocation>
</comment>
<evidence type="ECO:0000256" key="7">
    <source>
        <dbReference type="RuleBase" id="RU003639"/>
    </source>
</evidence>
<keyword evidence="7" id="KW-0520">NAD</keyword>
<evidence type="ECO:0000256" key="6">
    <source>
        <dbReference type="ARBA" id="ARBA00023136"/>
    </source>
</evidence>
<keyword evidence="10" id="KW-1185">Reference proteome</keyword>
<keyword evidence="5 8" id="KW-1133">Transmembrane helix</keyword>
<comment type="similarity">
    <text evidence="2 7">Belongs to the complex I subunit 3 family.</text>
</comment>
<feature type="transmembrane region" description="Helical" evidence="8">
    <location>
        <begin position="66"/>
        <end position="84"/>
    </location>
</feature>
<dbReference type="InterPro" id="IPR000440">
    <property type="entry name" value="NADH_UbQ/plastoQ_OxRdtase_su3"/>
</dbReference>
<evidence type="ECO:0000256" key="1">
    <source>
        <dbReference type="ARBA" id="ARBA00004370"/>
    </source>
</evidence>
<evidence type="ECO:0000256" key="4">
    <source>
        <dbReference type="ARBA" id="ARBA00022692"/>
    </source>
</evidence>
<reference evidence="9 10" key="1">
    <citation type="submission" date="2018-05" db="EMBL/GenBank/DDBJ databases">
        <title>Complete genome sequence of the Type Strain of Streptomyces spongiicola HNM0071, the producer of staurosporine.</title>
        <authorList>
            <person name="Zhou S."/>
            <person name="Huang X."/>
        </authorList>
    </citation>
    <scope>NUCLEOTIDE SEQUENCE [LARGE SCALE GENOMIC DNA]</scope>
    <source>
        <strain evidence="9 10">HNM0071</strain>
    </source>
</reference>
<dbReference type="Pfam" id="PF00507">
    <property type="entry name" value="Oxidored_q4"/>
    <property type="match status" value="1"/>
</dbReference>
<keyword evidence="4 7" id="KW-0812">Transmembrane</keyword>
<evidence type="ECO:0000256" key="2">
    <source>
        <dbReference type="ARBA" id="ARBA00008472"/>
    </source>
</evidence>
<evidence type="ECO:0000256" key="8">
    <source>
        <dbReference type="SAM" id="Phobius"/>
    </source>
</evidence>
<dbReference type="InterPro" id="IPR038430">
    <property type="entry name" value="NDAH_ubi_oxred_su3_sf"/>
</dbReference>
<accession>A0ABM6V0Y4</accession>
<feature type="transmembrane region" description="Helical" evidence="8">
    <location>
        <begin position="128"/>
        <end position="146"/>
    </location>
</feature>
<comment type="function">
    <text evidence="7">NDH-1 shuttles electrons from NADH, via FMN and iron-sulfur (Fe-S) centers, to quinones in the respiratory chain.</text>
</comment>
<dbReference type="EMBL" id="CP029254">
    <property type="protein sequence ID" value="AWK07693.1"/>
    <property type="molecule type" value="Genomic_DNA"/>
</dbReference>
<evidence type="ECO:0000256" key="5">
    <source>
        <dbReference type="ARBA" id="ARBA00022989"/>
    </source>
</evidence>
<keyword evidence="6 8" id="KW-0472">Membrane</keyword>